<dbReference type="GO" id="GO:0009289">
    <property type="term" value="C:pilus"/>
    <property type="evidence" value="ECO:0007669"/>
    <property type="project" value="UniProtKB-SubCell"/>
</dbReference>
<evidence type="ECO:0000256" key="2">
    <source>
        <dbReference type="ARBA" id="ARBA00006671"/>
    </source>
</evidence>
<sequence>MNMNKVAMAVAFSAALGSMSVLAADTTNGMIEFQGELVNTACGLAPNSSPVVVDFGQIPVSALANGARAGNVHQNIELQHCDTTVAQSAIVSYTPTSLNPVDGTLAAFTSGTASGAGIGLRDSASQDVTWSQPTTAVQLVNGTNTIPFVAYVKAESATATVMAGTFQSTINFQIDYQ</sequence>
<evidence type="ECO:0000313" key="8">
    <source>
        <dbReference type="Proteomes" id="UP000028630"/>
    </source>
</evidence>
<comment type="subcellular location">
    <subcellularLocation>
        <location evidence="1">Fimbrium</location>
    </subcellularLocation>
</comment>
<dbReference type="Proteomes" id="UP000028630">
    <property type="component" value="Unassembled WGS sequence"/>
</dbReference>
<proteinExistence type="inferred from homology"/>
<evidence type="ECO:0000313" key="7">
    <source>
        <dbReference type="EMBL" id="KFB98752.1"/>
    </source>
</evidence>
<keyword evidence="4" id="KW-0281">Fimbrium</keyword>
<dbReference type="EMBL" id="JMTB01000121">
    <property type="protein sequence ID" value="KFB98752.1"/>
    <property type="molecule type" value="Genomic_DNA"/>
</dbReference>
<dbReference type="InterPro" id="IPR036937">
    <property type="entry name" value="Adhesion_dom_fimbrial_sf"/>
</dbReference>
<protein>
    <submittedName>
        <fullName evidence="7">Type 1 fimbriae major subunit</fullName>
    </submittedName>
</protein>
<evidence type="ECO:0000256" key="1">
    <source>
        <dbReference type="ARBA" id="ARBA00004561"/>
    </source>
</evidence>
<keyword evidence="8" id="KW-1185">Reference proteome</keyword>
<accession>A0A084ZMQ8</accession>
<comment type="similarity">
    <text evidence="2">Belongs to the fimbrial protein family.</text>
</comment>
<feature type="chain" id="PRO_5001786135" evidence="5">
    <location>
        <begin position="24"/>
        <end position="177"/>
    </location>
</feature>
<dbReference type="PANTHER" id="PTHR33420:SF12">
    <property type="entry name" value="FIMBRIN-LIKE PROTEIN FIMI-RELATED"/>
    <property type="match status" value="1"/>
</dbReference>
<reference evidence="8" key="1">
    <citation type="submission" date="2014-05" db="EMBL/GenBank/DDBJ databases">
        <title>ATOL: Assembling a taxonomically balanced genome-scale reconstruction of the evolutionary history of the Enterobacteriaceae.</title>
        <authorList>
            <person name="Plunkett G. III"/>
            <person name="Neeno-Eckwall E.C."/>
            <person name="Glasner J.D."/>
            <person name="Perna N.T."/>
        </authorList>
    </citation>
    <scope>NUCLEOTIDE SEQUENCE [LARGE SCALE GENOMIC DNA]</scope>
    <source>
        <strain evidence="8">ATCC 49490</strain>
    </source>
</reference>
<gene>
    <name evidence="7" type="primary">pmfA</name>
    <name evidence="7" type="ORF">GTGU_04423</name>
</gene>
<dbReference type="OrthoDB" id="6556331at2"/>
<dbReference type="AlphaFoldDB" id="A0A084ZMQ8"/>
<dbReference type="SUPFAM" id="SSF49401">
    <property type="entry name" value="Bacterial adhesins"/>
    <property type="match status" value="1"/>
</dbReference>
<keyword evidence="3 5" id="KW-0732">Signal</keyword>
<dbReference type="RefSeq" id="WP_038162582.1">
    <property type="nucleotide sequence ID" value="NZ_JMTB01000121.1"/>
</dbReference>
<evidence type="ECO:0000256" key="4">
    <source>
        <dbReference type="ARBA" id="ARBA00023263"/>
    </source>
</evidence>
<evidence type="ECO:0000256" key="3">
    <source>
        <dbReference type="ARBA" id="ARBA00022729"/>
    </source>
</evidence>
<dbReference type="Gene3D" id="2.60.40.1090">
    <property type="entry name" value="Fimbrial-type adhesion domain"/>
    <property type="match status" value="1"/>
</dbReference>
<evidence type="ECO:0000259" key="6">
    <source>
        <dbReference type="Pfam" id="PF00419"/>
    </source>
</evidence>
<dbReference type="PANTHER" id="PTHR33420">
    <property type="entry name" value="FIMBRIAL SUBUNIT ELFA-RELATED"/>
    <property type="match status" value="1"/>
</dbReference>
<name>A0A084ZMQ8_9ENTR</name>
<dbReference type="Pfam" id="PF00419">
    <property type="entry name" value="Fimbrial"/>
    <property type="match status" value="1"/>
</dbReference>
<dbReference type="eggNOG" id="COG3539">
    <property type="taxonomic scope" value="Bacteria"/>
</dbReference>
<feature type="domain" description="Fimbrial-type adhesion" evidence="6">
    <location>
        <begin position="31"/>
        <end position="177"/>
    </location>
</feature>
<organism evidence="7 8">
    <name type="scientific">Trabulsiella guamensis ATCC 49490</name>
    <dbReference type="NCBI Taxonomy" id="1005994"/>
    <lineage>
        <taxon>Bacteria</taxon>
        <taxon>Pseudomonadati</taxon>
        <taxon>Pseudomonadota</taxon>
        <taxon>Gammaproteobacteria</taxon>
        <taxon>Enterobacterales</taxon>
        <taxon>Enterobacteriaceae</taxon>
        <taxon>Trabulsiella</taxon>
    </lineage>
</organism>
<dbReference type="InterPro" id="IPR008966">
    <property type="entry name" value="Adhesion_dom_sf"/>
</dbReference>
<dbReference type="InterPro" id="IPR050263">
    <property type="entry name" value="Bact_Fimbrial_Adh_Pro"/>
</dbReference>
<comment type="caution">
    <text evidence="7">The sequence shown here is derived from an EMBL/GenBank/DDBJ whole genome shotgun (WGS) entry which is preliminary data.</text>
</comment>
<feature type="signal peptide" evidence="5">
    <location>
        <begin position="1"/>
        <end position="23"/>
    </location>
</feature>
<dbReference type="GO" id="GO:0043709">
    <property type="term" value="P:cell adhesion involved in single-species biofilm formation"/>
    <property type="evidence" value="ECO:0007669"/>
    <property type="project" value="TreeGrafter"/>
</dbReference>
<evidence type="ECO:0000256" key="5">
    <source>
        <dbReference type="SAM" id="SignalP"/>
    </source>
</evidence>
<dbReference type="InterPro" id="IPR000259">
    <property type="entry name" value="Adhesion_dom_fimbrial"/>
</dbReference>